<evidence type="ECO:0000256" key="2">
    <source>
        <dbReference type="ARBA" id="ARBA00022741"/>
    </source>
</evidence>
<dbReference type="eggNOG" id="COG1117">
    <property type="taxonomic scope" value="Bacteria"/>
</dbReference>
<dbReference type="InterPro" id="IPR003593">
    <property type="entry name" value="AAA+_ATPase"/>
</dbReference>
<evidence type="ECO:0000313" key="5">
    <source>
        <dbReference type="EMBL" id="CDZ99134.1"/>
    </source>
</evidence>
<dbReference type="AlphaFoldDB" id="A0A078LYN9"/>
<dbReference type="STRING" id="1461582.BN1048_00256"/>
<evidence type="ECO:0000259" key="4">
    <source>
        <dbReference type="PROSITE" id="PS50893"/>
    </source>
</evidence>
<dbReference type="GO" id="GO:0016887">
    <property type="term" value="F:ATP hydrolysis activity"/>
    <property type="evidence" value="ECO:0007669"/>
    <property type="project" value="InterPro"/>
</dbReference>
<dbReference type="PANTHER" id="PTHR43423:SF1">
    <property type="entry name" value="ABC TRANSPORTER I FAMILY MEMBER 17"/>
    <property type="match status" value="1"/>
</dbReference>
<keyword evidence="2" id="KW-0547">Nucleotide-binding</keyword>
<dbReference type="Gene3D" id="3.40.50.300">
    <property type="entry name" value="P-loop containing nucleotide triphosphate hydrolases"/>
    <property type="match status" value="1"/>
</dbReference>
<gene>
    <name evidence="5" type="primary">opuCA_1</name>
    <name evidence="5" type="ORF">BN1048_00256</name>
</gene>
<dbReference type="GO" id="GO:0005524">
    <property type="term" value="F:ATP binding"/>
    <property type="evidence" value="ECO:0007669"/>
    <property type="project" value="UniProtKB-KW"/>
</dbReference>
<keyword evidence="6" id="KW-1185">Reference proteome</keyword>
<dbReference type="HOGENOM" id="CLU_000604_1_22_9"/>
<dbReference type="PROSITE" id="PS00211">
    <property type="entry name" value="ABC_TRANSPORTER_1"/>
    <property type="match status" value="1"/>
</dbReference>
<dbReference type="GO" id="GO:0016020">
    <property type="term" value="C:membrane"/>
    <property type="evidence" value="ECO:0007669"/>
    <property type="project" value="InterPro"/>
</dbReference>
<proteinExistence type="predicted"/>
<dbReference type="InterPro" id="IPR003439">
    <property type="entry name" value="ABC_transporter-like_ATP-bd"/>
</dbReference>
<dbReference type="GO" id="GO:0005315">
    <property type="term" value="F:phosphate transmembrane transporter activity"/>
    <property type="evidence" value="ECO:0007669"/>
    <property type="project" value="InterPro"/>
</dbReference>
<dbReference type="Pfam" id="PF00005">
    <property type="entry name" value="ABC_tran"/>
    <property type="match status" value="1"/>
</dbReference>
<dbReference type="InterPro" id="IPR027417">
    <property type="entry name" value="P-loop_NTPase"/>
</dbReference>
<dbReference type="InterPro" id="IPR017871">
    <property type="entry name" value="ABC_transporter-like_CS"/>
</dbReference>
<dbReference type="PROSITE" id="PS50893">
    <property type="entry name" value="ABC_TRANSPORTER_2"/>
    <property type="match status" value="1"/>
</dbReference>
<dbReference type="CDD" id="cd03260">
    <property type="entry name" value="ABC_PstB_phosphate_transporter"/>
    <property type="match status" value="1"/>
</dbReference>
<dbReference type="Proteomes" id="UP000044136">
    <property type="component" value="Unassembled WGS sequence"/>
</dbReference>
<evidence type="ECO:0000256" key="3">
    <source>
        <dbReference type="ARBA" id="ARBA00022840"/>
    </source>
</evidence>
<accession>A0A078LYN9</accession>
<keyword evidence="3 5" id="KW-0067">ATP-binding</keyword>
<dbReference type="SUPFAM" id="SSF52540">
    <property type="entry name" value="P-loop containing nucleoside triphosphate hydrolases"/>
    <property type="match status" value="1"/>
</dbReference>
<dbReference type="GO" id="GO:0035435">
    <property type="term" value="P:phosphate ion transmembrane transport"/>
    <property type="evidence" value="ECO:0007669"/>
    <property type="project" value="InterPro"/>
</dbReference>
<organism evidence="5 6">
    <name type="scientific">Jeotgalicoccus saudimassiliensis</name>
    <dbReference type="NCBI Taxonomy" id="1461582"/>
    <lineage>
        <taxon>Bacteria</taxon>
        <taxon>Bacillati</taxon>
        <taxon>Bacillota</taxon>
        <taxon>Bacilli</taxon>
        <taxon>Bacillales</taxon>
        <taxon>Staphylococcaceae</taxon>
        <taxon>Jeotgalicoccus</taxon>
    </lineage>
</organism>
<reference evidence="5 6" key="1">
    <citation type="submission" date="2014-07" db="EMBL/GenBank/DDBJ databases">
        <authorList>
            <person name="Urmite Genomes Urmite Genomes"/>
        </authorList>
    </citation>
    <scope>NUCLEOTIDE SEQUENCE [LARGE SCALE GENOMIC DNA]</scope>
    <source>
        <strain evidence="5 6">13MG44_air</strain>
    </source>
</reference>
<dbReference type="EMBL" id="CCSE01000001">
    <property type="protein sequence ID" value="CDZ99134.1"/>
    <property type="molecule type" value="Genomic_DNA"/>
</dbReference>
<dbReference type="InterPro" id="IPR005670">
    <property type="entry name" value="PstB-like"/>
</dbReference>
<dbReference type="RefSeq" id="WP_231856236.1">
    <property type="nucleotide sequence ID" value="NZ_CCSE01000001.1"/>
</dbReference>
<name>A0A078LYN9_9STAP</name>
<evidence type="ECO:0000256" key="1">
    <source>
        <dbReference type="ARBA" id="ARBA00022448"/>
    </source>
</evidence>
<feature type="domain" description="ABC transporter" evidence="4">
    <location>
        <begin position="1"/>
        <end position="231"/>
    </location>
</feature>
<dbReference type="PANTHER" id="PTHR43423">
    <property type="entry name" value="ABC TRANSPORTER I FAMILY MEMBER 17"/>
    <property type="match status" value="1"/>
</dbReference>
<evidence type="ECO:0000313" key="6">
    <source>
        <dbReference type="Proteomes" id="UP000044136"/>
    </source>
</evidence>
<keyword evidence="1" id="KW-0813">Transport</keyword>
<protein>
    <submittedName>
        <fullName evidence="5">Glycine betaine/carnitine/choline transport ATP-binding protein OpuCA</fullName>
    </submittedName>
</protein>
<sequence>MMEIIEFKNVSHRDILHNISGYFRENKITTFIGPSGAGKTTCLKHINGLLSPASGDVFYRGENINDADIVKLRKKAGMAFQSAPMLSGTVYDNLNLPLKIFNKELEQDRAIELLGMVELDGSFLERKVSTLSGGEKSRIALARTFVSKPEVLLLDEITSSLDYTLVREIERLVQKLQQEHNLTVIWITHDLAQAERVSDDIWFLHRGELLLQGPIDTLYSSDNTIIQQFLRGER</sequence>
<dbReference type="SMART" id="SM00382">
    <property type="entry name" value="AAA"/>
    <property type="match status" value="1"/>
</dbReference>